<dbReference type="RefSeq" id="XP_012204887.1">
    <property type="nucleotide sequence ID" value="XM_012349497.1"/>
</dbReference>
<dbReference type="EMBL" id="KK583242">
    <property type="protein sequence ID" value="KDO24466.1"/>
    <property type="molecule type" value="Genomic_DNA"/>
</dbReference>
<dbReference type="KEGG" id="spar:SPRG_09848"/>
<dbReference type="AlphaFoldDB" id="A0A067CD34"/>
<keyword evidence="3" id="KW-1185">Reference proteome</keyword>
<gene>
    <name evidence="2" type="ORF">SPRG_09848</name>
</gene>
<name>A0A067CD34_SAPPC</name>
<evidence type="ECO:0000313" key="3">
    <source>
        <dbReference type="Proteomes" id="UP000030745"/>
    </source>
</evidence>
<evidence type="ECO:0000256" key="1">
    <source>
        <dbReference type="SAM" id="MobiDB-lite"/>
    </source>
</evidence>
<feature type="region of interest" description="Disordered" evidence="1">
    <location>
        <begin position="1"/>
        <end position="29"/>
    </location>
</feature>
<organism evidence="2 3">
    <name type="scientific">Saprolegnia parasitica (strain CBS 223.65)</name>
    <dbReference type="NCBI Taxonomy" id="695850"/>
    <lineage>
        <taxon>Eukaryota</taxon>
        <taxon>Sar</taxon>
        <taxon>Stramenopiles</taxon>
        <taxon>Oomycota</taxon>
        <taxon>Saprolegniomycetes</taxon>
        <taxon>Saprolegniales</taxon>
        <taxon>Saprolegniaceae</taxon>
        <taxon>Saprolegnia</taxon>
    </lineage>
</organism>
<evidence type="ECO:0000313" key="2">
    <source>
        <dbReference type="EMBL" id="KDO24466.1"/>
    </source>
</evidence>
<accession>A0A067CD34</accession>
<dbReference type="VEuPathDB" id="FungiDB:SPRG_09848"/>
<proteinExistence type="predicted"/>
<reference evidence="2 3" key="1">
    <citation type="journal article" date="2013" name="PLoS Genet.">
        <title>Distinctive expansion of potential virulence genes in the genome of the oomycete fish pathogen Saprolegnia parasitica.</title>
        <authorList>
            <person name="Jiang R.H."/>
            <person name="de Bruijn I."/>
            <person name="Haas B.J."/>
            <person name="Belmonte R."/>
            <person name="Lobach L."/>
            <person name="Christie J."/>
            <person name="van den Ackerveken G."/>
            <person name="Bottin A."/>
            <person name="Bulone V."/>
            <person name="Diaz-Moreno S.M."/>
            <person name="Dumas B."/>
            <person name="Fan L."/>
            <person name="Gaulin E."/>
            <person name="Govers F."/>
            <person name="Grenville-Briggs L.J."/>
            <person name="Horner N.R."/>
            <person name="Levin J.Z."/>
            <person name="Mammella M."/>
            <person name="Meijer H.J."/>
            <person name="Morris P."/>
            <person name="Nusbaum C."/>
            <person name="Oome S."/>
            <person name="Phillips A.J."/>
            <person name="van Rooyen D."/>
            <person name="Rzeszutek E."/>
            <person name="Saraiva M."/>
            <person name="Secombes C.J."/>
            <person name="Seidl M.F."/>
            <person name="Snel B."/>
            <person name="Stassen J.H."/>
            <person name="Sykes S."/>
            <person name="Tripathy S."/>
            <person name="van den Berg H."/>
            <person name="Vega-Arreguin J.C."/>
            <person name="Wawra S."/>
            <person name="Young S.K."/>
            <person name="Zeng Q."/>
            <person name="Dieguez-Uribeondo J."/>
            <person name="Russ C."/>
            <person name="Tyler B.M."/>
            <person name="van West P."/>
        </authorList>
    </citation>
    <scope>NUCLEOTIDE SEQUENCE [LARGE SCALE GENOMIC DNA]</scope>
    <source>
        <strain evidence="2 3">CBS 223.65</strain>
    </source>
</reference>
<dbReference type="Proteomes" id="UP000030745">
    <property type="component" value="Unassembled WGS sequence"/>
</dbReference>
<feature type="region of interest" description="Disordered" evidence="1">
    <location>
        <begin position="127"/>
        <end position="171"/>
    </location>
</feature>
<sequence length="171" mass="17819">MITAGATSRSRSSARTTGAPTETDATAFGAATGQVQRALTKSKTAVLPDVDLSANTLWLLPCASAPADAASAVEGSAAPATAAADKDEAIVRADAADDKKDELVVARAKYDALQAQHDALRAQHTQLEQATNESQQLHSSQIEFIKAAPRSKATQPTPPTLHRQPGPRARL</sequence>
<feature type="compositionally biased region" description="Low complexity" evidence="1">
    <location>
        <begin position="1"/>
        <end position="19"/>
    </location>
</feature>
<dbReference type="GeneID" id="24131996"/>
<feature type="compositionally biased region" description="Polar residues" evidence="1">
    <location>
        <begin position="127"/>
        <end position="142"/>
    </location>
</feature>
<protein>
    <submittedName>
        <fullName evidence="2">Uncharacterized protein</fullName>
    </submittedName>
</protein>